<evidence type="ECO:0000256" key="1">
    <source>
        <dbReference type="ARBA" id="ARBA00022679"/>
    </source>
</evidence>
<evidence type="ECO:0000313" key="5">
    <source>
        <dbReference type="Proteomes" id="UP000655044"/>
    </source>
</evidence>
<dbReference type="GO" id="GO:0016747">
    <property type="term" value="F:acyltransferase activity, transferring groups other than amino-acyl groups"/>
    <property type="evidence" value="ECO:0007669"/>
    <property type="project" value="InterPro"/>
</dbReference>
<gene>
    <name evidence="4" type="ORF">Pro02_58840</name>
</gene>
<feature type="domain" description="N-acetyltransferase" evidence="3">
    <location>
        <begin position="123"/>
        <end position="268"/>
    </location>
</feature>
<dbReference type="InterPro" id="IPR000182">
    <property type="entry name" value="GNAT_dom"/>
</dbReference>
<dbReference type="InterPro" id="IPR050832">
    <property type="entry name" value="Bact_Acetyltransf"/>
</dbReference>
<reference evidence="4" key="1">
    <citation type="submission" date="2021-01" db="EMBL/GenBank/DDBJ databases">
        <title>Whole genome shotgun sequence of Planobispora rosea NBRC 15558.</title>
        <authorList>
            <person name="Komaki H."/>
            <person name="Tamura T."/>
        </authorList>
    </citation>
    <scope>NUCLEOTIDE SEQUENCE</scope>
    <source>
        <strain evidence="4">NBRC 15558</strain>
    </source>
</reference>
<dbReference type="EMBL" id="BOOI01000060">
    <property type="protein sequence ID" value="GIH87476.1"/>
    <property type="molecule type" value="Genomic_DNA"/>
</dbReference>
<dbReference type="AlphaFoldDB" id="A0A8J3S2Y5"/>
<keyword evidence="5" id="KW-1185">Reference proteome</keyword>
<dbReference type="SUPFAM" id="SSF55729">
    <property type="entry name" value="Acyl-CoA N-acyltransferases (Nat)"/>
    <property type="match status" value="1"/>
</dbReference>
<organism evidence="4 5">
    <name type="scientific">Planobispora rosea</name>
    <dbReference type="NCBI Taxonomy" id="35762"/>
    <lineage>
        <taxon>Bacteria</taxon>
        <taxon>Bacillati</taxon>
        <taxon>Actinomycetota</taxon>
        <taxon>Actinomycetes</taxon>
        <taxon>Streptosporangiales</taxon>
        <taxon>Streptosporangiaceae</taxon>
        <taxon>Planobispora</taxon>
    </lineage>
</organism>
<evidence type="ECO:0000313" key="4">
    <source>
        <dbReference type="EMBL" id="GIH87476.1"/>
    </source>
</evidence>
<dbReference type="CDD" id="cd04301">
    <property type="entry name" value="NAT_SF"/>
    <property type="match status" value="1"/>
</dbReference>
<dbReference type="Proteomes" id="UP000655044">
    <property type="component" value="Unassembled WGS sequence"/>
</dbReference>
<dbReference type="InterPro" id="IPR016181">
    <property type="entry name" value="Acyl_CoA_acyltransferase"/>
</dbReference>
<dbReference type="OrthoDB" id="3814885at2"/>
<name>A0A8J3S2Y5_PLARO</name>
<dbReference type="Gene3D" id="3.40.630.30">
    <property type="match status" value="1"/>
</dbReference>
<dbReference type="Pfam" id="PF00583">
    <property type="entry name" value="Acetyltransf_1"/>
    <property type="match status" value="1"/>
</dbReference>
<sequence>MDSARSTPGMDDHAVAITRVAETQWHAVEDDLTVGRGYTSRRPDGRMFLSIDAWHGAAFDRLADAMLADLPKPLYTVIDEADLDSAVKWKRSGFTTRRREWEYLVPTDPQITGLGSALPPAGVTIVAVGRAEKGPLLALDRVIRDEVEATVGWREMPAEVPPHPDGVTTTDPSEYAVAAQAGEYVGLLRVTTVSRRPRCRRIRLIAIRSDRRRRGIARALLAHVLGSMHRCGIETAWADVNESNEAAVALFEGVGARRASSNLELVLR</sequence>
<accession>A0A8J3S2Y5</accession>
<dbReference type="PANTHER" id="PTHR43877">
    <property type="entry name" value="AMINOALKYLPHOSPHONATE N-ACETYLTRANSFERASE-RELATED-RELATED"/>
    <property type="match status" value="1"/>
</dbReference>
<proteinExistence type="predicted"/>
<comment type="caution">
    <text evidence="4">The sequence shown here is derived from an EMBL/GenBank/DDBJ whole genome shotgun (WGS) entry which is preliminary data.</text>
</comment>
<protein>
    <submittedName>
        <fullName evidence="4">Ribosomal-protein-alanine N-acetyltransferase</fullName>
    </submittedName>
</protein>
<keyword evidence="1" id="KW-0808">Transferase</keyword>
<evidence type="ECO:0000256" key="2">
    <source>
        <dbReference type="ARBA" id="ARBA00023315"/>
    </source>
</evidence>
<keyword evidence="2" id="KW-0012">Acyltransferase</keyword>
<evidence type="ECO:0000259" key="3">
    <source>
        <dbReference type="PROSITE" id="PS51186"/>
    </source>
</evidence>
<dbReference type="PROSITE" id="PS51186">
    <property type="entry name" value="GNAT"/>
    <property type="match status" value="1"/>
</dbReference>